<comment type="caution">
    <text evidence="3">The sequence shown here is derived from an EMBL/GenBank/DDBJ whole genome shotgun (WGS) entry which is preliminary data.</text>
</comment>
<keyword evidence="1" id="KW-0175">Coiled coil</keyword>
<feature type="region of interest" description="Disordered" evidence="2">
    <location>
        <begin position="176"/>
        <end position="208"/>
    </location>
</feature>
<dbReference type="OrthoDB" id="441210at2759"/>
<feature type="compositionally biased region" description="Polar residues" evidence="2">
    <location>
        <begin position="184"/>
        <end position="197"/>
    </location>
</feature>
<dbReference type="PANTHER" id="PTHR14305:SF0">
    <property type="entry name" value="E3 UBIQUITIN-PROTEIN LIGASE CCNB1IP1"/>
    <property type="match status" value="1"/>
</dbReference>
<dbReference type="STRING" id="947166.A0A1D1V2F5"/>
<evidence type="ECO:0000256" key="2">
    <source>
        <dbReference type="SAM" id="MobiDB-lite"/>
    </source>
</evidence>
<evidence type="ECO:0000313" key="4">
    <source>
        <dbReference type="Proteomes" id="UP000186922"/>
    </source>
</evidence>
<proteinExistence type="predicted"/>
<dbReference type="AlphaFoldDB" id="A0A1D1V2F5"/>
<evidence type="ECO:0000313" key="3">
    <source>
        <dbReference type="EMBL" id="GAU92648.1"/>
    </source>
</evidence>
<sequence>MAVNLTCNYPSCCKTLQDQAWISSCSHTFCDEHGLLEFTGQRISKCPLCLTELGNPLDIIKTDINPSEQYKSMILAGQRPEVVIEMAARSLAFWNYQMQLQFSREKQDKSEADRVARESLLKITQEKTNLEEEVKGLRVELEGMQKKNSDLENALAEKSRQNLKLSSSMDAMRVRMAEQDARQQRSSPSGNTNSANHTPPRFGFITTNQSVNNNNAVNQTPINFAQLQGTAGWLAAQNRRDMEEISRYRSMAPPPPPQQHRPNCDFSSFVNPNSRPAATTEDGRSPGAAANRAPKFNLNF</sequence>
<gene>
    <name evidence="3" type="primary">RvY_04700</name>
    <name evidence="3" type="synonym">RvY_04700.1</name>
    <name evidence="3" type="ORF">RvY_04700-1</name>
</gene>
<dbReference type="GO" id="GO:0061630">
    <property type="term" value="F:ubiquitin protein ligase activity"/>
    <property type="evidence" value="ECO:0007669"/>
    <property type="project" value="InterPro"/>
</dbReference>
<dbReference type="PANTHER" id="PTHR14305">
    <property type="entry name" value="E3 UBIQUITIN-PROTEIN LIGASE CCNB1IP1"/>
    <property type="match status" value="1"/>
</dbReference>
<organism evidence="3 4">
    <name type="scientific">Ramazzottius varieornatus</name>
    <name type="common">Water bear</name>
    <name type="synonym">Tardigrade</name>
    <dbReference type="NCBI Taxonomy" id="947166"/>
    <lineage>
        <taxon>Eukaryota</taxon>
        <taxon>Metazoa</taxon>
        <taxon>Ecdysozoa</taxon>
        <taxon>Tardigrada</taxon>
        <taxon>Eutardigrada</taxon>
        <taxon>Parachela</taxon>
        <taxon>Hypsibioidea</taxon>
        <taxon>Ramazzottiidae</taxon>
        <taxon>Ramazzottius</taxon>
    </lineage>
</organism>
<dbReference type="GO" id="GO:0007131">
    <property type="term" value="P:reciprocal meiotic recombination"/>
    <property type="evidence" value="ECO:0007669"/>
    <property type="project" value="InterPro"/>
</dbReference>
<dbReference type="InterPro" id="IPR042448">
    <property type="entry name" value="CCNB1IP1"/>
</dbReference>
<evidence type="ECO:0008006" key="5">
    <source>
        <dbReference type="Google" id="ProtNLM"/>
    </source>
</evidence>
<dbReference type="GO" id="GO:0000795">
    <property type="term" value="C:synaptonemal complex"/>
    <property type="evidence" value="ECO:0007669"/>
    <property type="project" value="InterPro"/>
</dbReference>
<feature type="region of interest" description="Disordered" evidence="2">
    <location>
        <begin position="248"/>
        <end position="300"/>
    </location>
</feature>
<accession>A0A1D1V2F5</accession>
<name>A0A1D1V2F5_RAMVA</name>
<keyword evidence="4" id="KW-1185">Reference proteome</keyword>
<evidence type="ECO:0000256" key="1">
    <source>
        <dbReference type="SAM" id="Coils"/>
    </source>
</evidence>
<feature type="compositionally biased region" description="Polar residues" evidence="2">
    <location>
        <begin position="265"/>
        <end position="277"/>
    </location>
</feature>
<dbReference type="EMBL" id="BDGG01000002">
    <property type="protein sequence ID" value="GAU92648.1"/>
    <property type="molecule type" value="Genomic_DNA"/>
</dbReference>
<feature type="coiled-coil region" evidence="1">
    <location>
        <begin position="120"/>
        <end position="164"/>
    </location>
</feature>
<dbReference type="Proteomes" id="UP000186922">
    <property type="component" value="Unassembled WGS sequence"/>
</dbReference>
<reference evidence="3 4" key="1">
    <citation type="journal article" date="2016" name="Nat. Commun.">
        <title>Extremotolerant tardigrade genome and improved radiotolerance of human cultured cells by tardigrade-unique protein.</title>
        <authorList>
            <person name="Hashimoto T."/>
            <person name="Horikawa D.D."/>
            <person name="Saito Y."/>
            <person name="Kuwahara H."/>
            <person name="Kozuka-Hata H."/>
            <person name="Shin-I T."/>
            <person name="Minakuchi Y."/>
            <person name="Ohishi K."/>
            <person name="Motoyama A."/>
            <person name="Aizu T."/>
            <person name="Enomoto A."/>
            <person name="Kondo K."/>
            <person name="Tanaka S."/>
            <person name="Hara Y."/>
            <person name="Koshikawa S."/>
            <person name="Sagara H."/>
            <person name="Miura T."/>
            <person name="Yokobori S."/>
            <person name="Miyagawa K."/>
            <person name="Suzuki Y."/>
            <person name="Kubo T."/>
            <person name="Oyama M."/>
            <person name="Kohara Y."/>
            <person name="Fujiyama A."/>
            <person name="Arakawa K."/>
            <person name="Katayama T."/>
            <person name="Toyoda A."/>
            <person name="Kunieda T."/>
        </authorList>
    </citation>
    <scope>NUCLEOTIDE SEQUENCE [LARGE SCALE GENOMIC DNA]</scope>
    <source>
        <strain evidence="3 4">YOKOZUNA-1</strain>
    </source>
</reference>
<protein>
    <recommendedName>
        <fullName evidence="5">RING-type domain-containing protein</fullName>
    </recommendedName>
</protein>